<protein>
    <recommendedName>
        <fullName evidence="7">D-aminoacyl-tRNA deacylase</fullName>
    </recommendedName>
</protein>
<dbReference type="VEuPathDB" id="TriTrypDB:BCY84_20603"/>
<reference evidence="5 6" key="1">
    <citation type="journal article" date="2018" name="Microb. Genom.">
        <title>Expanding an expanded genome: long-read sequencing of Trypanosoma cruzi.</title>
        <authorList>
            <person name="Berna L."/>
            <person name="Rodriguez M."/>
            <person name="Chiribao M.L."/>
            <person name="Parodi-Talice A."/>
            <person name="Pita S."/>
            <person name="Rijo G."/>
            <person name="Alvarez-Valin F."/>
            <person name="Robello C."/>
        </authorList>
    </citation>
    <scope>NUCLEOTIDE SEQUENCE [LARGE SCALE GENOMIC DNA]</scope>
    <source>
        <strain evidence="5 6">Dm28c</strain>
    </source>
</reference>
<name>A0A2V2VUU2_TRYCR</name>
<evidence type="ECO:0000256" key="1">
    <source>
        <dbReference type="ARBA" id="ARBA00004496"/>
    </source>
</evidence>
<accession>A0A2V2VUU2</accession>
<dbReference type="VEuPathDB" id="TriTrypDB:TcCLB.511003.170"/>
<dbReference type="InterPro" id="IPR003732">
    <property type="entry name" value="Daa-tRNA_deacyls_DTD"/>
</dbReference>
<dbReference type="VEuPathDB" id="TriTrypDB:C3747_63g90"/>
<dbReference type="VEuPathDB" id="TriTrypDB:C4B63_7g300"/>
<dbReference type="Gene3D" id="3.50.80.10">
    <property type="entry name" value="D-tyrosyl-tRNA(Tyr) deacylase"/>
    <property type="match status" value="1"/>
</dbReference>
<evidence type="ECO:0000313" key="6">
    <source>
        <dbReference type="Proteomes" id="UP000246121"/>
    </source>
</evidence>
<organism evidence="5 6">
    <name type="scientific">Trypanosoma cruzi</name>
    <dbReference type="NCBI Taxonomy" id="5693"/>
    <lineage>
        <taxon>Eukaryota</taxon>
        <taxon>Discoba</taxon>
        <taxon>Euglenozoa</taxon>
        <taxon>Kinetoplastea</taxon>
        <taxon>Metakinetoplastina</taxon>
        <taxon>Trypanosomatida</taxon>
        <taxon>Trypanosomatidae</taxon>
        <taxon>Trypanosoma</taxon>
        <taxon>Schizotrypanum</taxon>
    </lineage>
</organism>
<evidence type="ECO:0000256" key="3">
    <source>
        <dbReference type="ARBA" id="ARBA00022490"/>
    </source>
</evidence>
<dbReference type="FunFam" id="3.50.80.10:FF:000008">
    <property type="entry name" value="Putative D-tyrosyl-tRNA(Tyr) deacylase 2"/>
    <property type="match status" value="1"/>
</dbReference>
<dbReference type="GO" id="GO:0005737">
    <property type="term" value="C:cytoplasm"/>
    <property type="evidence" value="ECO:0007669"/>
    <property type="project" value="UniProtKB-SubCell"/>
</dbReference>
<comment type="caution">
    <text evidence="5">The sequence shown here is derived from an EMBL/GenBank/DDBJ whole genome shotgun (WGS) entry which is preliminary data.</text>
</comment>
<dbReference type="VEuPathDB" id="TriTrypDB:TcG_02703"/>
<sequence length="179" mass="19256">MTIRVVLQSIEKAAILVDNAERYVSVGRGVVIYVAFMGDTDDAALQQAITAIMNGRIFQRILQEGSPVTSVASLKDCCDADILVVPQASLAGKLKGRSVQFHGLVDKSRGSLLYDRFCQLLRAARSIDTSSVDANGVPLDGSASTQEAENVGRVISGTYGNRQGLKMESEGPLTHFFDF</sequence>
<dbReference type="InterPro" id="IPR023509">
    <property type="entry name" value="DTD-like_sf"/>
</dbReference>
<dbReference type="Proteomes" id="UP000246121">
    <property type="component" value="Unassembled WGS sequence"/>
</dbReference>
<dbReference type="VEuPathDB" id="TriTrypDB:TcBrA4_0124750"/>
<dbReference type="GO" id="GO:0051500">
    <property type="term" value="F:D-tyrosyl-tRNA(Tyr) deacylase activity"/>
    <property type="evidence" value="ECO:0007669"/>
    <property type="project" value="TreeGrafter"/>
</dbReference>
<dbReference type="SUPFAM" id="SSF69500">
    <property type="entry name" value="DTD-like"/>
    <property type="match status" value="1"/>
</dbReference>
<dbReference type="AlphaFoldDB" id="A0A2V2VUU2"/>
<dbReference type="PANTHER" id="PTHR10472:SF1">
    <property type="entry name" value="D-AMINOACYL-TRNA DEACYLASE 2"/>
    <property type="match status" value="1"/>
</dbReference>
<evidence type="ECO:0000256" key="4">
    <source>
        <dbReference type="ARBA" id="ARBA00022801"/>
    </source>
</evidence>
<dbReference type="EMBL" id="PRFA01000007">
    <property type="protein sequence ID" value="PWV00156.1"/>
    <property type="molecule type" value="Genomic_DNA"/>
</dbReference>
<proteinExistence type="predicted"/>
<dbReference type="Pfam" id="PF02580">
    <property type="entry name" value="Tyr_Deacylase"/>
    <property type="match status" value="1"/>
</dbReference>
<dbReference type="PANTHER" id="PTHR10472">
    <property type="entry name" value="D-TYROSYL-TRNA TYR DEACYLASE"/>
    <property type="match status" value="1"/>
</dbReference>
<evidence type="ECO:0000256" key="2">
    <source>
        <dbReference type="ARBA" id="ARBA00011738"/>
    </source>
</evidence>
<dbReference type="OrthoDB" id="275783at2759"/>
<comment type="subcellular location">
    <subcellularLocation>
        <location evidence="1">Cytoplasm</location>
    </subcellularLocation>
</comment>
<comment type="subunit">
    <text evidence="2">Homodimer.</text>
</comment>
<keyword evidence="4" id="KW-0378">Hydrolase</keyword>
<gene>
    <name evidence="5" type="ORF">C4B63_7g300</name>
</gene>
<evidence type="ECO:0008006" key="7">
    <source>
        <dbReference type="Google" id="ProtNLM"/>
    </source>
</evidence>
<evidence type="ECO:0000313" key="5">
    <source>
        <dbReference type="EMBL" id="PWV00156.1"/>
    </source>
</evidence>
<keyword evidence="3" id="KW-0963">Cytoplasm</keyword>